<feature type="region of interest" description="Disordered" evidence="6">
    <location>
        <begin position="83"/>
        <end position="102"/>
    </location>
</feature>
<keyword evidence="5 7" id="KW-0472">Membrane</keyword>
<reference evidence="10" key="1">
    <citation type="journal article" date="2019" name="Int. J. Syst. Evol. Microbiol.">
        <title>The Global Catalogue of Microorganisms (GCM) 10K type strain sequencing project: providing services to taxonomists for standard genome sequencing and annotation.</title>
        <authorList>
            <consortium name="The Broad Institute Genomics Platform"/>
            <consortium name="The Broad Institute Genome Sequencing Center for Infectious Disease"/>
            <person name="Wu L."/>
            <person name="Ma J."/>
        </authorList>
    </citation>
    <scope>NUCLEOTIDE SEQUENCE [LARGE SCALE GENOMIC DNA]</scope>
    <source>
        <strain evidence="10">CGMCC 4.7289</strain>
    </source>
</reference>
<feature type="transmembrane region" description="Helical" evidence="7">
    <location>
        <begin position="818"/>
        <end position="840"/>
    </location>
</feature>
<dbReference type="PANTHER" id="PTHR30287">
    <property type="entry name" value="MEMBRANE COMPONENT OF PREDICTED ABC SUPERFAMILY METABOLITE UPTAKE TRANSPORTER"/>
    <property type="match status" value="1"/>
</dbReference>
<feature type="transmembrane region" description="Helical" evidence="7">
    <location>
        <begin position="763"/>
        <end position="789"/>
    </location>
</feature>
<evidence type="ECO:0000313" key="10">
    <source>
        <dbReference type="Proteomes" id="UP001595816"/>
    </source>
</evidence>
<proteinExistence type="predicted"/>
<feature type="transmembrane region" description="Helical" evidence="7">
    <location>
        <begin position="323"/>
        <end position="345"/>
    </location>
</feature>
<evidence type="ECO:0000256" key="2">
    <source>
        <dbReference type="ARBA" id="ARBA00022475"/>
    </source>
</evidence>
<evidence type="ECO:0000259" key="8">
    <source>
        <dbReference type="Pfam" id="PF02687"/>
    </source>
</evidence>
<evidence type="ECO:0000256" key="3">
    <source>
        <dbReference type="ARBA" id="ARBA00022692"/>
    </source>
</evidence>
<feature type="transmembrane region" description="Helical" evidence="7">
    <location>
        <begin position="26"/>
        <end position="47"/>
    </location>
</feature>
<dbReference type="InterPro" id="IPR038766">
    <property type="entry name" value="Membrane_comp_ABC_pdt"/>
</dbReference>
<name>A0ABV8LJ45_9ACTN</name>
<evidence type="ECO:0000256" key="1">
    <source>
        <dbReference type="ARBA" id="ARBA00004651"/>
    </source>
</evidence>
<evidence type="ECO:0000256" key="4">
    <source>
        <dbReference type="ARBA" id="ARBA00022989"/>
    </source>
</evidence>
<sequence>MTTWWKSWRVSLRLARREARRHKGRSAMVAALIGAPVVALAFVAVTYKTFDLTPDEQATRQMGRADAVVNWSSDAPIQQFGDANAVSQQPPSGPAKPKNDQTLLSMLPSGSKVSFLDNSGSQLRMRTPSGIAGLQARYVDLADPLSEGMVTLLSGRGPAKDGEVALSPQAADRLGASVGGSVRTLDGDRTLSVVGLVEFPDDLREMILFHPSALTRNDERGGTWLIEIPGGVTTDLVKQLNQVGVWVDPRVELSGTPMEQAPGGGTEELALGTVVVGLIVFEVILLCAPAFAVGARRRRRELALVAANGGTPKQLRRIMLADGVVLGVVGAVPGLLLGVLLAALGRPFLEEYLGARGGAFRVFPSALAVGLVLAVVTGLLAALVPAVTTARQDVVTALSGRRGITRSRRRWIIVGLAMMAAGVAASGGATLLADSQLLLAGLVLAQLGFVVVTPALVGLLGRLGRALPLAPRIAMRDASRNRAAAAPAISAVMAVVTGSVMLGIYMNAETVRSEAYARPMLPDGYATIRLMDLNPTGGTKSMDAATTARLDGRIREILPVRETAVVNGLSCAVADADKYCALDLVLPDREKCPFENAPTNPKEQAQARADQRCHEDLMLGSAFGVVVDDGSHLPLVTGATADDLAQATAALRSGAVVVTDPRYVVDGKVQVAPVISDSKGDQRGTPVEVPAYVLRSGVHGFDLVIGVDSLAKLGLGTQPAYLVAATTRMPTSAEEEKLNSALLEFSQLAYATVQRTGHDRLDILLIVLALASALVTLAAAAIATGLAAADGRADLATLGAIGASPRVRRFMSLSQSGVIAGVGTVLGLAVGIGGALALIAGVNRSQSLRVWPIPLDLPMVVPWVQLGIAVLVPVVAMVGAGLLTRSRLPIERR</sequence>
<organism evidence="9 10">
    <name type="scientific">Hamadaea flava</name>
    <dbReference type="NCBI Taxonomy" id="1742688"/>
    <lineage>
        <taxon>Bacteria</taxon>
        <taxon>Bacillati</taxon>
        <taxon>Actinomycetota</taxon>
        <taxon>Actinomycetes</taxon>
        <taxon>Micromonosporales</taxon>
        <taxon>Micromonosporaceae</taxon>
        <taxon>Hamadaea</taxon>
    </lineage>
</organism>
<evidence type="ECO:0000256" key="6">
    <source>
        <dbReference type="SAM" id="MobiDB-lite"/>
    </source>
</evidence>
<keyword evidence="3 7" id="KW-0812">Transmembrane</keyword>
<keyword evidence="4 7" id="KW-1133">Transmembrane helix</keyword>
<dbReference type="PANTHER" id="PTHR30287:SF1">
    <property type="entry name" value="INNER MEMBRANE PROTEIN"/>
    <property type="match status" value="1"/>
</dbReference>
<gene>
    <name evidence="9" type="ORF">ACFOZ4_10120</name>
</gene>
<feature type="transmembrane region" description="Helical" evidence="7">
    <location>
        <begin position="484"/>
        <end position="506"/>
    </location>
</feature>
<feature type="transmembrane region" description="Helical" evidence="7">
    <location>
        <begin position="365"/>
        <end position="390"/>
    </location>
</feature>
<feature type="transmembrane region" description="Helical" evidence="7">
    <location>
        <begin position="438"/>
        <end position="463"/>
    </location>
</feature>
<feature type="transmembrane region" description="Helical" evidence="7">
    <location>
        <begin position="411"/>
        <end position="432"/>
    </location>
</feature>
<evidence type="ECO:0000256" key="7">
    <source>
        <dbReference type="SAM" id="Phobius"/>
    </source>
</evidence>
<keyword evidence="2" id="KW-1003">Cell membrane</keyword>
<dbReference type="InterPro" id="IPR003838">
    <property type="entry name" value="ABC3_permease_C"/>
</dbReference>
<protein>
    <submittedName>
        <fullName evidence="9">FtsX-like permease family protein</fullName>
    </submittedName>
</protein>
<feature type="domain" description="ABC3 transporter permease C-terminal" evidence="8">
    <location>
        <begin position="767"/>
        <end position="887"/>
    </location>
</feature>
<dbReference type="Pfam" id="PF02687">
    <property type="entry name" value="FtsX"/>
    <property type="match status" value="2"/>
</dbReference>
<comment type="subcellular location">
    <subcellularLocation>
        <location evidence="1">Cell membrane</location>
        <topology evidence="1">Multi-pass membrane protein</topology>
    </subcellularLocation>
</comment>
<feature type="transmembrane region" description="Helical" evidence="7">
    <location>
        <begin position="269"/>
        <end position="293"/>
    </location>
</feature>
<comment type="caution">
    <text evidence="9">The sequence shown here is derived from an EMBL/GenBank/DDBJ whole genome shotgun (WGS) entry which is preliminary data.</text>
</comment>
<dbReference type="EMBL" id="JBHSAY010000005">
    <property type="protein sequence ID" value="MFC4130957.1"/>
    <property type="molecule type" value="Genomic_DNA"/>
</dbReference>
<keyword evidence="10" id="KW-1185">Reference proteome</keyword>
<evidence type="ECO:0000313" key="9">
    <source>
        <dbReference type="EMBL" id="MFC4130957.1"/>
    </source>
</evidence>
<dbReference type="Proteomes" id="UP001595816">
    <property type="component" value="Unassembled WGS sequence"/>
</dbReference>
<accession>A0ABV8LJ45</accession>
<evidence type="ECO:0000256" key="5">
    <source>
        <dbReference type="ARBA" id="ARBA00023136"/>
    </source>
</evidence>
<feature type="domain" description="ABC3 transporter permease C-terminal" evidence="8">
    <location>
        <begin position="274"/>
        <end position="392"/>
    </location>
</feature>
<dbReference type="RefSeq" id="WP_253756857.1">
    <property type="nucleotide sequence ID" value="NZ_JAMZDZ010000001.1"/>
</dbReference>
<feature type="transmembrane region" description="Helical" evidence="7">
    <location>
        <begin position="860"/>
        <end position="883"/>
    </location>
</feature>